<evidence type="ECO:0000256" key="3">
    <source>
        <dbReference type="ARBA" id="ARBA00023163"/>
    </source>
</evidence>
<feature type="region of interest" description="Disordered" evidence="5">
    <location>
        <begin position="108"/>
        <end position="147"/>
    </location>
</feature>
<evidence type="ECO:0000256" key="4">
    <source>
        <dbReference type="PROSITE-ProRule" id="PRU00267"/>
    </source>
</evidence>
<dbReference type="InterPro" id="IPR009071">
    <property type="entry name" value="HMG_box_dom"/>
</dbReference>
<dbReference type="Pfam" id="PF00505">
    <property type="entry name" value="HMG_box"/>
    <property type="match status" value="1"/>
</dbReference>
<dbReference type="GO" id="GO:0000122">
    <property type="term" value="P:negative regulation of transcription by RNA polymerase II"/>
    <property type="evidence" value="ECO:0007669"/>
    <property type="project" value="TreeGrafter"/>
</dbReference>
<feature type="compositionally biased region" description="Basic residues" evidence="5">
    <location>
        <begin position="138"/>
        <end position="147"/>
    </location>
</feature>
<dbReference type="SMART" id="SM00398">
    <property type="entry name" value="HMG"/>
    <property type="match status" value="1"/>
</dbReference>
<dbReference type="OrthoDB" id="6247875at2759"/>
<name>A0A438MYE6_EXOME</name>
<dbReference type="CDD" id="cd01389">
    <property type="entry name" value="HMG-box_ROX1-like"/>
    <property type="match status" value="1"/>
</dbReference>
<dbReference type="GO" id="GO:0000978">
    <property type="term" value="F:RNA polymerase II cis-regulatory region sequence-specific DNA binding"/>
    <property type="evidence" value="ECO:0007669"/>
    <property type="project" value="TreeGrafter"/>
</dbReference>
<feature type="domain" description="HMG box" evidence="6">
    <location>
        <begin position="149"/>
        <end position="217"/>
    </location>
</feature>
<dbReference type="PANTHER" id="PTHR10270:SF161">
    <property type="entry name" value="SEX-DETERMINING REGION Y PROTEIN"/>
    <property type="match status" value="1"/>
</dbReference>
<keyword evidence="3" id="KW-0804">Transcription</keyword>
<evidence type="ECO:0000259" key="6">
    <source>
        <dbReference type="PROSITE" id="PS50118"/>
    </source>
</evidence>
<dbReference type="GO" id="GO:0030154">
    <property type="term" value="P:cell differentiation"/>
    <property type="evidence" value="ECO:0007669"/>
    <property type="project" value="TreeGrafter"/>
</dbReference>
<dbReference type="AlphaFoldDB" id="A0A438MYE6"/>
<sequence length="405" mass="44366">MTDTNNNSAGMAHPEGSGISGDQLDLIWKMAVGNFSITKNTMIIPKDIALRLSHENLEDLKLRFSAKFNSVEAQVLIDDDAQAVHICAAPGTPLSGVCSSYGGSPIPSIDSSAPPSPENDPFMAAAHGDPVSPSVTSKRLRLPGKKSAVRRPPNAFILYRKKWHSIIADKSPGLLNNEISVILGKQWKEESEEVKAEFKALADELKQLHALQNPGYSYAPRKTSEVKRRMTARKRARQEAAEESDNVNMANNFGDLGMTGEDAAFNLPVSATALLGSERPNFPSYIEPYSATRFSAVMPAGHSAIEADYAATMAANTVDQRQTLHVPQNMTFTTHYTADYSDEFMGSLIDWEGVSQDMDIIRQSTSEEFAEAATTEAALPVMTFKDLEEEAKFQAEVDRFLWMLA</sequence>
<keyword evidence="4" id="KW-0539">Nucleus</keyword>
<dbReference type="InterPro" id="IPR050140">
    <property type="entry name" value="SRY-related_HMG-box_TF-like"/>
</dbReference>
<protein>
    <recommendedName>
        <fullName evidence="6">HMG box domain-containing protein</fullName>
    </recommendedName>
</protein>
<dbReference type="EMBL" id="NAJM01000035">
    <property type="protein sequence ID" value="RVX68762.1"/>
    <property type="molecule type" value="Genomic_DNA"/>
</dbReference>
<feature type="DNA-binding region" description="HMG box" evidence="4">
    <location>
        <begin position="149"/>
        <end position="217"/>
    </location>
</feature>
<dbReference type="SUPFAM" id="SSF47095">
    <property type="entry name" value="HMG-box"/>
    <property type="match status" value="1"/>
</dbReference>
<dbReference type="PANTHER" id="PTHR10270">
    <property type="entry name" value="SOX TRANSCRIPTION FACTOR"/>
    <property type="match status" value="1"/>
</dbReference>
<organism evidence="7 8">
    <name type="scientific">Exophiala mesophila</name>
    <name type="common">Black yeast-like fungus</name>
    <dbReference type="NCBI Taxonomy" id="212818"/>
    <lineage>
        <taxon>Eukaryota</taxon>
        <taxon>Fungi</taxon>
        <taxon>Dikarya</taxon>
        <taxon>Ascomycota</taxon>
        <taxon>Pezizomycotina</taxon>
        <taxon>Eurotiomycetes</taxon>
        <taxon>Chaetothyriomycetidae</taxon>
        <taxon>Chaetothyriales</taxon>
        <taxon>Herpotrichiellaceae</taxon>
        <taxon>Exophiala</taxon>
    </lineage>
</organism>
<evidence type="ECO:0000313" key="7">
    <source>
        <dbReference type="EMBL" id="RVX68762.1"/>
    </source>
</evidence>
<comment type="caution">
    <text evidence="7">The sequence shown here is derived from an EMBL/GenBank/DDBJ whole genome shotgun (WGS) entry which is preliminary data.</text>
</comment>
<dbReference type="GO" id="GO:0005634">
    <property type="term" value="C:nucleus"/>
    <property type="evidence" value="ECO:0007669"/>
    <property type="project" value="UniProtKB-UniRule"/>
</dbReference>
<evidence type="ECO:0000256" key="1">
    <source>
        <dbReference type="ARBA" id="ARBA00023015"/>
    </source>
</evidence>
<accession>A0A438MYE6</accession>
<keyword evidence="1" id="KW-0805">Transcription regulation</keyword>
<evidence type="ECO:0000256" key="5">
    <source>
        <dbReference type="SAM" id="MobiDB-lite"/>
    </source>
</evidence>
<dbReference type="FunFam" id="1.10.30.10:FF:000041">
    <property type="entry name" value="HMG box family protein"/>
    <property type="match status" value="1"/>
</dbReference>
<reference evidence="7 8" key="1">
    <citation type="submission" date="2017-03" db="EMBL/GenBank/DDBJ databases">
        <title>Genomes of endolithic fungi from Antarctica.</title>
        <authorList>
            <person name="Coleine C."/>
            <person name="Masonjones S."/>
            <person name="Stajich J.E."/>
        </authorList>
    </citation>
    <scope>NUCLEOTIDE SEQUENCE [LARGE SCALE GENOMIC DNA]</scope>
    <source>
        <strain evidence="7 8">CCFEE 6314</strain>
    </source>
</reference>
<keyword evidence="2 4" id="KW-0238">DNA-binding</keyword>
<dbReference type="GO" id="GO:0001228">
    <property type="term" value="F:DNA-binding transcription activator activity, RNA polymerase II-specific"/>
    <property type="evidence" value="ECO:0007669"/>
    <property type="project" value="TreeGrafter"/>
</dbReference>
<gene>
    <name evidence="7" type="ORF">B0A52_07648</name>
</gene>
<dbReference type="PROSITE" id="PS50118">
    <property type="entry name" value="HMG_BOX_2"/>
    <property type="match status" value="1"/>
</dbReference>
<proteinExistence type="predicted"/>
<dbReference type="Proteomes" id="UP000288859">
    <property type="component" value="Unassembled WGS sequence"/>
</dbReference>
<evidence type="ECO:0000256" key="2">
    <source>
        <dbReference type="ARBA" id="ARBA00023125"/>
    </source>
</evidence>
<evidence type="ECO:0000313" key="8">
    <source>
        <dbReference type="Proteomes" id="UP000288859"/>
    </source>
</evidence>
<dbReference type="Gene3D" id="1.10.30.10">
    <property type="entry name" value="High mobility group box domain"/>
    <property type="match status" value="1"/>
</dbReference>
<dbReference type="InterPro" id="IPR036910">
    <property type="entry name" value="HMG_box_dom_sf"/>
</dbReference>